<evidence type="ECO:0000313" key="3">
    <source>
        <dbReference type="EMBL" id="EEA05906.1"/>
    </source>
</evidence>
<evidence type="ECO:0000256" key="1">
    <source>
        <dbReference type="SAM" id="MobiDB-lite"/>
    </source>
</evidence>
<proteinExistence type="predicted"/>
<gene>
    <name evidence="3" type="ORF">CMU_016560</name>
</gene>
<keyword evidence="4" id="KW-1185">Reference proteome</keyword>
<sequence length="205" mass="22781">MILIKISIFGFYSFLYIFRTYGLELYPQNVLHSSYEVLYDGHTIKSNNLASTLLALDSTTCNTMCDDFDPNCNCDVPQTSTTTITMEQIQTWLTAIESNSAQSSSSPILKSGDLTSDSNSNNNSNNNPNSLLWIIGIVGGVIVLLIIIYLIYRWNRNRNQQRSNQTEGYMNYLQGQPGMPPSGMPFIPGGPNSTPGMMPGQIPMR</sequence>
<dbReference type="VEuPathDB" id="CryptoDB:CMU_016560"/>
<protein>
    <recommendedName>
        <fullName evidence="5">Mid2 domain-containing protein</fullName>
    </recommendedName>
</protein>
<dbReference type="EMBL" id="DS989728">
    <property type="protein sequence ID" value="EEA05906.1"/>
    <property type="molecule type" value="Genomic_DNA"/>
</dbReference>
<organism evidence="3 4">
    <name type="scientific">Cryptosporidium muris (strain RN66)</name>
    <dbReference type="NCBI Taxonomy" id="441375"/>
    <lineage>
        <taxon>Eukaryota</taxon>
        <taxon>Sar</taxon>
        <taxon>Alveolata</taxon>
        <taxon>Apicomplexa</taxon>
        <taxon>Conoidasida</taxon>
        <taxon>Coccidia</taxon>
        <taxon>Eucoccidiorida</taxon>
        <taxon>Eimeriorina</taxon>
        <taxon>Cryptosporidiidae</taxon>
        <taxon>Cryptosporidium</taxon>
    </lineage>
</organism>
<evidence type="ECO:0008006" key="5">
    <source>
        <dbReference type="Google" id="ProtNLM"/>
    </source>
</evidence>
<dbReference type="Proteomes" id="UP000001460">
    <property type="component" value="Unassembled WGS sequence"/>
</dbReference>
<evidence type="ECO:0000313" key="4">
    <source>
        <dbReference type="Proteomes" id="UP000001460"/>
    </source>
</evidence>
<reference evidence="3" key="1">
    <citation type="submission" date="2008-06" db="EMBL/GenBank/DDBJ databases">
        <authorList>
            <person name="Lorenzi H."/>
            <person name="Inman J."/>
            <person name="Miller J."/>
            <person name="Schobel S."/>
            <person name="Amedeo P."/>
            <person name="Caler E.V."/>
            <person name="da Silva J."/>
        </authorList>
    </citation>
    <scope>NUCLEOTIDE SEQUENCE [LARGE SCALE GENOMIC DNA]</scope>
    <source>
        <strain evidence="3">RN66</strain>
    </source>
</reference>
<evidence type="ECO:0000256" key="2">
    <source>
        <dbReference type="SAM" id="Phobius"/>
    </source>
</evidence>
<keyword evidence="2" id="KW-1133">Transmembrane helix</keyword>
<keyword evidence="2" id="KW-0472">Membrane</keyword>
<dbReference type="AlphaFoldDB" id="B6ACQ2"/>
<dbReference type="OMA" id="LYIFRTY"/>
<accession>B6ACQ2</accession>
<feature type="transmembrane region" description="Helical" evidence="2">
    <location>
        <begin position="131"/>
        <end position="152"/>
    </location>
</feature>
<feature type="region of interest" description="Disordered" evidence="1">
    <location>
        <begin position="103"/>
        <end position="122"/>
    </location>
</feature>
<dbReference type="RefSeq" id="XP_002140255.1">
    <property type="nucleotide sequence ID" value="XM_002140219.1"/>
</dbReference>
<dbReference type="OrthoDB" id="344340at2759"/>
<name>B6ACQ2_CRYMR</name>
<dbReference type="GeneID" id="6995478"/>
<keyword evidence="2" id="KW-0812">Transmembrane</keyword>